<comment type="similarity">
    <text evidence="1">Belongs to the MOG1 family.</text>
</comment>
<evidence type="ECO:0000256" key="1">
    <source>
        <dbReference type="ARBA" id="ARBA00010307"/>
    </source>
</evidence>
<evidence type="ECO:0008006" key="6">
    <source>
        <dbReference type="Google" id="ProtNLM"/>
    </source>
</evidence>
<comment type="caution">
    <text evidence="4">The sequence shown here is derived from an EMBL/GenBank/DDBJ whole genome shotgun (WGS) entry which is preliminary data.</text>
</comment>
<evidence type="ECO:0000313" key="5">
    <source>
        <dbReference type="Proteomes" id="UP000716291"/>
    </source>
</evidence>
<gene>
    <name evidence="4" type="ORF">G6F64_000616</name>
</gene>
<dbReference type="Proteomes" id="UP000716291">
    <property type="component" value="Unassembled WGS sequence"/>
</dbReference>
<dbReference type="GO" id="GO:0031267">
    <property type="term" value="F:small GTPase binding"/>
    <property type="evidence" value="ECO:0007669"/>
    <property type="project" value="TreeGrafter"/>
</dbReference>
<dbReference type="Gene3D" id="3.40.1000.10">
    <property type="entry name" value="Mog1/PsbP, alpha/beta/alpha sandwich"/>
    <property type="match status" value="1"/>
</dbReference>
<sequence length="186" mass="20983">MSQSLFGGAIVIPLGKSFLDASQFRQVPDNQEVFVDTITQQSLIVELLEQVDAQDQDIARFHFQQLSDDNEAAQSSVLYVERFNPQEITPFLPHDTTEVYILHGKQHISKFNEKEDALNTVDIILVVLRLRQVETDCVISINVPTQVAPSSSESAISFVQSNEESVREEIMALLKGFQVKNWDLFG</sequence>
<protein>
    <recommendedName>
        <fullName evidence="6">Mog1p/PsbP-like protein</fullName>
    </recommendedName>
</protein>
<dbReference type="Pfam" id="PF04603">
    <property type="entry name" value="Mog1"/>
    <property type="match status" value="1"/>
</dbReference>
<dbReference type="InterPro" id="IPR007681">
    <property type="entry name" value="Mog1"/>
</dbReference>
<reference evidence="4" key="1">
    <citation type="journal article" date="2020" name="Microb. Genom.">
        <title>Genetic diversity of clinical and environmental Mucorales isolates obtained from an investigation of mucormycosis cases among solid organ transplant recipients.</title>
        <authorList>
            <person name="Nguyen M.H."/>
            <person name="Kaul D."/>
            <person name="Muto C."/>
            <person name="Cheng S.J."/>
            <person name="Richter R.A."/>
            <person name="Bruno V.M."/>
            <person name="Liu G."/>
            <person name="Beyhan S."/>
            <person name="Sundermann A.J."/>
            <person name="Mounaud S."/>
            <person name="Pasculle A.W."/>
            <person name="Nierman W.C."/>
            <person name="Driscoll E."/>
            <person name="Cumbie R."/>
            <person name="Clancy C.J."/>
            <person name="Dupont C.L."/>
        </authorList>
    </citation>
    <scope>NUCLEOTIDE SEQUENCE</scope>
    <source>
        <strain evidence="4">GL11</strain>
    </source>
</reference>
<proteinExistence type="inferred from homology"/>
<dbReference type="GO" id="GO:0005634">
    <property type="term" value="C:nucleus"/>
    <property type="evidence" value="ECO:0007669"/>
    <property type="project" value="TreeGrafter"/>
</dbReference>
<dbReference type="InterPro" id="IPR016123">
    <property type="entry name" value="Mog1/PsbP_a/b/a-sand"/>
</dbReference>
<organism evidence="4 5">
    <name type="scientific">Rhizopus oryzae</name>
    <name type="common">Mucormycosis agent</name>
    <name type="synonym">Rhizopus arrhizus var. delemar</name>
    <dbReference type="NCBI Taxonomy" id="64495"/>
    <lineage>
        <taxon>Eukaryota</taxon>
        <taxon>Fungi</taxon>
        <taxon>Fungi incertae sedis</taxon>
        <taxon>Mucoromycota</taxon>
        <taxon>Mucoromycotina</taxon>
        <taxon>Mucoromycetes</taxon>
        <taxon>Mucorales</taxon>
        <taxon>Mucorineae</taxon>
        <taxon>Rhizopodaceae</taxon>
        <taxon>Rhizopus</taxon>
    </lineage>
</organism>
<keyword evidence="5" id="KW-1185">Reference proteome</keyword>
<evidence type="ECO:0000313" key="4">
    <source>
        <dbReference type="EMBL" id="KAG1315522.1"/>
    </source>
</evidence>
<keyword evidence="2" id="KW-0813">Transport</keyword>
<evidence type="ECO:0000256" key="2">
    <source>
        <dbReference type="ARBA" id="ARBA00022448"/>
    </source>
</evidence>
<dbReference type="EMBL" id="JAANQT010000038">
    <property type="protein sequence ID" value="KAG1315522.1"/>
    <property type="molecule type" value="Genomic_DNA"/>
</dbReference>
<dbReference type="GO" id="GO:0006606">
    <property type="term" value="P:protein import into nucleus"/>
    <property type="evidence" value="ECO:0007669"/>
    <property type="project" value="TreeGrafter"/>
</dbReference>
<dbReference type="SUPFAM" id="SSF55724">
    <property type="entry name" value="Mog1p/PsbP-like"/>
    <property type="match status" value="1"/>
</dbReference>
<name>A0A9P6XJT5_RHIOR</name>
<keyword evidence="3" id="KW-0653">Protein transport</keyword>
<dbReference type="PANTHER" id="PTHR15837:SF0">
    <property type="entry name" value="RAN GUANINE NUCLEOTIDE RELEASE FACTOR"/>
    <property type="match status" value="1"/>
</dbReference>
<dbReference type="GO" id="GO:0005085">
    <property type="term" value="F:guanyl-nucleotide exchange factor activity"/>
    <property type="evidence" value="ECO:0007669"/>
    <property type="project" value="TreeGrafter"/>
</dbReference>
<accession>A0A9P6XJT5</accession>
<evidence type="ECO:0000256" key="3">
    <source>
        <dbReference type="ARBA" id="ARBA00022927"/>
    </source>
</evidence>
<dbReference type="AlphaFoldDB" id="A0A9P6XJT5"/>
<dbReference type="OrthoDB" id="10255285at2759"/>
<dbReference type="PANTHER" id="PTHR15837">
    <property type="entry name" value="RAN GUANINE NUCLEOTIDE RELEASE FACTOR"/>
    <property type="match status" value="1"/>
</dbReference>